<evidence type="ECO:0000256" key="5">
    <source>
        <dbReference type="ARBA" id="ARBA00012032"/>
    </source>
</evidence>
<feature type="binding site" evidence="18">
    <location>
        <position position="837"/>
    </location>
    <ligand>
        <name>methylcob(III)alamin</name>
        <dbReference type="ChEBI" id="CHEBI:28115"/>
    </ligand>
</feature>
<keyword evidence="6 16" id="KW-0489">Methyltransferase</keyword>
<comment type="cofactor">
    <cofactor evidence="2 16 17">
        <name>methylcob(III)alamin</name>
        <dbReference type="ChEBI" id="CHEBI:28115"/>
    </cofactor>
</comment>
<evidence type="ECO:0000256" key="10">
    <source>
        <dbReference type="ARBA" id="ARBA00022691"/>
    </source>
</evidence>
<evidence type="ECO:0000313" key="26">
    <source>
        <dbReference type="Proteomes" id="UP000785679"/>
    </source>
</evidence>
<evidence type="ECO:0000259" key="23">
    <source>
        <dbReference type="PROSITE" id="PS51332"/>
    </source>
</evidence>
<evidence type="ECO:0000256" key="11">
    <source>
        <dbReference type="ARBA" id="ARBA00022723"/>
    </source>
</evidence>
<evidence type="ECO:0000256" key="16">
    <source>
        <dbReference type="PIRNR" id="PIRNR000381"/>
    </source>
</evidence>
<reference evidence="25" key="1">
    <citation type="submission" date="2019-06" db="EMBL/GenBank/DDBJ databases">
        <authorList>
            <person name="Zheng W."/>
        </authorList>
    </citation>
    <scope>NUCLEOTIDE SEQUENCE</scope>
    <source>
        <strain evidence="25">QDHG01</strain>
    </source>
</reference>
<dbReference type="InterPro" id="IPR036724">
    <property type="entry name" value="Cobalamin-bd_sf"/>
</dbReference>
<dbReference type="PROSITE" id="PS50972">
    <property type="entry name" value="PTERIN_BINDING"/>
    <property type="match status" value="1"/>
</dbReference>
<dbReference type="FunFam" id="1.10.1240.10:FF:000001">
    <property type="entry name" value="Methionine synthase"/>
    <property type="match status" value="1"/>
</dbReference>
<comment type="caution">
    <text evidence="25">The sequence shown here is derived from an EMBL/GenBank/DDBJ whole genome shotgun (WGS) entry which is preliminary data.</text>
</comment>
<feature type="domain" description="B12-binding" evidence="23">
    <location>
        <begin position="775"/>
        <end position="911"/>
    </location>
</feature>
<dbReference type="PANTHER" id="PTHR45833:SF1">
    <property type="entry name" value="METHIONINE SYNTHASE"/>
    <property type="match status" value="1"/>
</dbReference>
<dbReference type="PROSITE" id="PS50970">
    <property type="entry name" value="HCY"/>
    <property type="match status" value="1"/>
</dbReference>
<feature type="binding site" evidence="18">
    <location>
        <position position="890"/>
    </location>
    <ligand>
        <name>methylcob(III)alamin</name>
        <dbReference type="ChEBI" id="CHEBI:28115"/>
    </ligand>
</feature>
<keyword evidence="12" id="KW-0677">Repeat</keyword>
<comment type="function">
    <text evidence="16">Catalyzes the transfer of a methyl group from methyl-cobalamin to homocysteine, yielding enzyme-bound cob(I)alamin and methionine. Subsequently, remethylates the cofactor using methyltetrahydrofolate.</text>
</comment>
<dbReference type="InterPro" id="IPR011822">
    <property type="entry name" value="MetH"/>
</dbReference>
<feature type="binding site" evidence="18">
    <location>
        <position position="977"/>
    </location>
    <ligand>
        <name>S-adenosyl-L-methionine</name>
        <dbReference type="ChEBI" id="CHEBI:59789"/>
    </ligand>
</feature>
<dbReference type="PIRSF" id="PIRSF000381">
    <property type="entry name" value="MetH"/>
    <property type="match status" value="1"/>
</dbReference>
<dbReference type="SMART" id="SM01018">
    <property type="entry name" value="B12-binding_2"/>
    <property type="match status" value="1"/>
</dbReference>
<dbReference type="EMBL" id="RRYP01001005">
    <property type="protein sequence ID" value="TNV86544.1"/>
    <property type="molecule type" value="Genomic_DNA"/>
</dbReference>
<dbReference type="GO" id="GO:0008705">
    <property type="term" value="F:methionine synthase activity"/>
    <property type="evidence" value="ECO:0007669"/>
    <property type="project" value="UniProtKB-UniRule"/>
</dbReference>
<evidence type="ECO:0000313" key="25">
    <source>
        <dbReference type="EMBL" id="TNV86544.1"/>
    </source>
</evidence>
<dbReference type="Pfam" id="PF00809">
    <property type="entry name" value="Pterin_bind"/>
    <property type="match status" value="1"/>
</dbReference>
<dbReference type="InterPro" id="IPR006158">
    <property type="entry name" value="Cobalamin-bd"/>
</dbReference>
<evidence type="ECO:0000259" key="24">
    <source>
        <dbReference type="PROSITE" id="PS51337"/>
    </source>
</evidence>
<dbReference type="Gene3D" id="3.40.50.280">
    <property type="entry name" value="Cobalamin-binding domain"/>
    <property type="match status" value="1"/>
</dbReference>
<dbReference type="InterPro" id="IPR000489">
    <property type="entry name" value="Pterin-binding_dom"/>
</dbReference>
<dbReference type="FunFam" id="3.20.20.20:FF:000002">
    <property type="entry name" value="Methionine synthase"/>
    <property type="match status" value="1"/>
</dbReference>
<dbReference type="Gene3D" id="1.10.1240.10">
    <property type="entry name" value="Methionine synthase domain"/>
    <property type="match status" value="1"/>
</dbReference>
<name>A0A8J8P5Z9_HALGN</name>
<feature type="binding site" evidence="18">
    <location>
        <begin position="785"/>
        <end position="789"/>
    </location>
    <ligand>
        <name>methylcob(III)alamin</name>
        <dbReference type="ChEBI" id="CHEBI:28115"/>
    </ligand>
</feature>
<feature type="binding site" evidence="17 19">
    <location>
        <position position="321"/>
    </location>
    <ligand>
        <name>Zn(2+)</name>
        <dbReference type="ChEBI" id="CHEBI:29105"/>
    </ligand>
</feature>
<keyword evidence="15 16" id="KW-0170">Cobalt</keyword>
<evidence type="ECO:0000256" key="1">
    <source>
        <dbReference type="ARBA" id="ARBA00001947"/>
    </source>
</evidence>
<dbReference type="CDD" id="cd02069">
    <property type="entry name" value="methionine_synthase_B12_BD"/>
    <property type="match status" value="1"/>
</dbReference>
<dbReference type="CDD" id="cd00740">
    <property type="entry name" value="MeTr"/>
    <property type="match status" value="1"/>
</dbReference>
<comment type="domain">
    <text evidence="16">Modular enzyme with four functionally distinct domains. The isolated Hcy-binding domain catalyzes methyl transfer from free methylcobalamin to homocysteine. The Hcy-binding domain in association with the pterin-binding domain catalyzes the methylation of cob(I)alamin by methyltetrahydrofolate and the methylation of homocysteine. The B12-binding domain binds the cofactor. The AdoMet activation domain binds S-adenosyl-L-methionine. Under aerobic conditions cob(I)alamin can be converted to inactive cob(II)alamin. Reductive methylation by S-adenosyl-L-methionine and flavodoxin regenerates methylcobalamin.</text>
</comment>
<dbReference type="GO" id="GO:0005829">
    <property type="term" value="C:cytosol"/>
    <property type="evidence" value="ECO:0007669"/>
    <property type="project" value="TreeGrafter"/>
</dbReference>
<sequence>MQSSSFQYDFDVDALWTYLRKIFEERIVILDGAMGTEIQKYKLQEDDYRGDRFKDVAKQLKNNNDLLVLTQPHIIQAIHEAYLNAGADIIETNTFNGQSISQSDYGLEHVVLEINQAAARLARNAADKVTKETGMWRLVAGAVGPTNRTASVSPKVEDPSYRNVSYNELKDSYKEQIQGLVEGGSHIIFIETIFDTLNARAGIYAYLEYFEETGLKPLPLFISGTIIDAAGRTLSGQNTEAFYISMANAKPFCIGLNCALGAPLMHPFLQRLSKLAPTYVHAYPNAGLPNAMGGYDETPEMFGDSVRQFAIEGLLNMVGGCCGTGPAFITAVKKAVEGVPRRVVPEKSNITMLSGLTEFYFSDIIRFINVGERCNISGSIQFKKLIQKGDYEAAVQVAKDQVENGAQILDINLDDGLIDGKQAMTKFMRLLQSNPEIANVPMMVDSSKFEVIEAGLQNAQGKCVVNSISLKEGEEDFLAKAAKIQKYGAAVVIMAFDEEGQATEVDQKVSIAKRAYTLLTEKLNFNPEDIIFDLNILTIATGMKEHDPYALNFIDATNRVRKECPHCHVSGGLSNLSFSFRGLNDLREAMHSVFLYYAIQQGMDMGIVNAGKLPVYEEIDEGLRTLLSEVILNKGDGTQVDRLIEYAKKEKERQDELKEGGGLVRKEKKVEEWRTKTVQERLKYALIKGMIDFIDQDTEEARHLYERPLQVIEGPLMEGMSIVGDYFGSGKMFLPQVIQSARVMKKAVNYLVPYMEEERLAKGGLAGGVGEIRYNGTVLMATVKGDVHDIGKNIVGVVLGCNNYKVIDMGVMVNCQQIIDRARAEKADIIGLSGLITPSLDEMVFNAKEFTKQGINVPVLIGGATTSKKHTAVKIEPNYKNNQTVYVLDASRAVVVVNSLLDPLNKHEYIADIKSEYEEVRREYFESQQEKSFVSLAKARSKKLKTDWTKVRPVKPSFLGTRVFKEYDLSLLVPYIDWDPFFQSWQIRGKYPNRTYPKIFNDKTVGEEAKKLFENAQVMLRKIIEGGWLEARAIVGFYPANTVDQDDIEVQVGDGKSVKLHTLRQQIERDADHFVAMSDFIAPKDSGIQDYIGMFAVSAGFKQEEACARFDNGQDDYSVIMIKTLSDRLAEAFAEQLHTVVRKELWGYSPSEELAVGDILNVKYQGIRPAAGYPSQPDHTEKRTMWDLMRVAEETGIELTESLAMNPASSVSGLYFANPHSHYFAVEEICKDQVEDYARRKGQAVPEVEKWLSTILSYERE</sequence>
<keyword evidence="13 16" id="KW-0862">Zinc</keyword>
<dbReference type="Pfam" id="PF02607">
    <property type="entry name" value="B12-binding_2"/>
    <property type="match status" value="1"/>
</dbReference>
<dbReference type="OrthoDB" id="446484at2759"/>
<protein>
    <recommendedName>
        <fullName evidence="5 16">Methionine synthase</fullName>
        <ecNumber evidence="5 16">2.1.1.13</ecNumber>
    </recommendedName>
    <alternativeName>
        <fullName evidence="16">5-methyltetrahydrofolate--homocysteine methyltransferase</fullName>
    </alternativeName>
</protein>
<keyword evidence="26" id="KW-1185">Reference proteome</keyword>
<dbReference type="FunFam" id="3.20.20.330:FF:000001">
    <property type="entry name" value="Methionine synthase"/>
    <property type="match status" value="1"/>
</dbReference>
<dbReference type="InterPro" id="IPR003726">
    <property type="entry name" value="HCY_dom"/>
</dbReference>
<dbReference type="Pfam" id="PF02574">
    <property type="entry name" value="S-methyl_trans"/>
    <property type="match status" value="1"/>
</dbReference>
<dbReference type="SUPFAM" id="SSF82282">
    <property type="entry name" value="Homocysteine S-methyltransferase"/>
    <property type="match status" value="1"/>
</dbReference>
<feature type="binding site" evidence="17 19">
    <location>
        <position position="258"/>
    </location>
    <ligand>
        <name>Zn(2+)</name>
        <dbReference type="ChEBI" id="CHEBI:29105"/>
    </ligand>
</feature>
<feature type="domain" description="Hcy-binding" evidence="20">
    <location>
        <begin position="16"/>
        <end position="336"/>
    </location>
</feature>
<accession>A0A8J8P5Z9</accession>
<dbReference type="InterPro" id="IPR037010">
    <property type="entry name" value="VitB12-dep_Met_synth_activ_sf"/>
</dbReference>
<dbReference type="SUPFAM" id="SSF56507">
    <property type="entry name" value="Methionine synthase activation domain-like"/>
    <property type="match status" value="1"/>
</dbReference>
<dbReference type="GO" id="GO:0032259">
    <property type="term" value="P:methylation"/>
    <property type="evidence" value="ECO:0007669"/>
    <property type="project" value="UniProtKB-KW"/>
</dbReference>
<feature type="binding site" evidence="18">
    <location>
        <position position="1168"/>
    </location>
    <ligand>
        <name>S-adenosyl-L-methionine</name>
        <dbReference type="ChEBI" id="CHEBI:59789"/>
    </ligand>
</feature>
<evidence type="ECO:0000256" key="8">
    <source>
        <dbReference type="ARBA" id="ARBA00022628"/>
    </source>
</evidence>
<keyword evidence="11 16" id="KW-0479">Metal-binding</keyword>
<evidence type="ECO:0000259" key="22">
    <source>
        <dbReference type="PROSITE" id="PS50974"/>
    </source>
</evidence>
<dbReference type="AlphaFoldDB" id="A0A8J8P5Z9"/>
<dbReference type="GO" id="GO:0050667">
    <property type="term" value="P:homocysteine metabolic process"/>
    <property type="evidence" value="ECO:0007669"/>
    <property type="project" value="TreeGrafter"/>
</dbReference>
<dbReference type="NCBIfam" id="TIGR02082">
    <property type="entry name" value="metH"/>
    <property type="match status" value="1"/>
</dbReference>
<dbReference type="FunFam" id="3.40.50.280:FF:000001">
    <property type="entry name" value="Methionine synthase"/>
    <property type="match status" value="1"/>
</dbReference>
<keyword evidence="9 16" id="KW-0808">Transferase</keyword>
<gene>
    <name evidence="25" type="ORF">FGO68_gene15763</name>
</gene>
<dbReference type="SUPFAM" id="SSF51717">
    <property type="entry name" value="Dihydropteroate synthetase-like"/>
    <property type="match status" value="1"/>
</dbReference>
<dbReference type="SUPFAM" id="SSF52242">
    <property type="entry name" value="Cobalamin (vitamin B12)-binding domain"/>
    <property type="match status" value="1"/>
</dbReference>
<evidence type="ECO:0000256" key="15">
    <source>
        <dbReference type="ARBA" id="ARBA00023285"/>
    </source>
</evidence>
<organism evidence="25 26">
    <name type="scientific">Halteria grandinella</name>
    <dbReference type="NCBI Taxonomy" id="5974"/>
    <lineage>
        <taxon>Eukaryota</taxon>
        <taxon>Sar</taxon>
        <taxon>Alveolata</taxon>
        <taxon>Ciliophora</taxon>
        <taxon>Intramacronucleata</taxon>
        <taxon>Spirotrichea</taxon>
        <taxon>Stichotrichia</taxon>
        <taxon>Sporadotrichida</taxon>
        <taxon>Halteriidae</taxon>
        <taxon>Halteria</taxon>
    </lineage>
</organism>
<feature type="binding site" evidence="18">
    <location>
        <begin position="1223"/>
        <end position="1224"/>
    </location>
    <ligand>
        <name>S-adenosyl-L-methionine</name>
        <dbReference type="ChEBI" id="CHEBI:59789"/>
    </ligand>
</feature>
<keyword evidence="10 16" id="KW-0949">S-adenosyl-L-methionine</keyword>
<dbReference type="PANTHER" id="PTHR45833">
    <property type="entry name" value="METHIONINE SYNTHASE"/>
    <property type="match status" value="1"/>
</dbReference>
<evidence type="ECO:0000256" key="12">
    <source>
        <dbReference type="ARBA" id="ARBA00022737"/>
    </source>
</evidence>
<keyword evidence="14 16" id="KW-0486">Methionine biosynthesis</keyword>
<evidence type="ECO:0000256" key="4">
    <source>
        <dbReference type="ARBA" id="ARBA00010398"/>
    </source>
</evidence>
<proteinExistence type="inferred from homology"/>
<keyword evidence="8 16" id="KW-0846">Cobalamin</keyword>
<dbReference type="Gene3D" id="3.10.196.10">
    <property type="entry name" value="Vitamin B12-dependent methionine synthase, activation domain"/>
    <property type="match status" value="1"/>
</dbReference>
<dbReference type="Proteomes" id="UP000785679">
    <property type="component" value="Unassembled WGS sequence"/>
</dbReference>
<dbReference type="Gene3D" id="3.20.20.20">
    <property type="entry name" value="Dihydropteroate synthase-like"/>
    <property type="match status" value="1"/>
</dbReference>
<dbReference type="UniPathway" id="UPA00051">
    <property type="reaction ID" value="UER00081"/>
</dbReference>
<feature type="domain" description="AdoMet activation" evidence="22">
    <location>
        <begin position="927"/>
        <end position="1261"/>
    </location>
</feature>
<dbReference type="InterPro" id="IPR004223">
    <property type="entry name" value="VitB12-dep_Met_synth_activ_dom"/>
</dbReference>
<comment type="catalytic activity">
    <reaction evidence="16">
        <text>(6S)-5-methyl-5,6,7,8-tetrahydrofolate + L-homocysteine = (6S)-5,6,7,8-tetrahydrofolate + L-methionine</text>
        <dbReference type="Rhea" id="RHEA:11172"/>
        <dbReference type="ChEBI" id="CHEBI:18608"/>
        <dbReference type="ChEBI" id="CHEBI:57453"/>
        <dbReference type="ChEBI" id="CHEBI:57844"/>
        <dbReference type="ChEBI" id="CHEBI:58199"/>
        <dbReference type="EC" id="2.1.1.13"/>
    </reaction>
</comment>
<evidence type="ECO:0000256" key="3">
    <source>
        <dbReference type="ARBA" id="ARBA00005178"/>
    </source>
</evidence>
<feature type="domain" description="Pterin-binding" evidence="21">
    <location>
        <begin position="367"/>
        <end position="628"/>
    </location>
</feature>
<feature type="binding site" evidence="18">
    <location>
        <position position="833"/>
    </location>
    <ligand>
        <name>methylcob(III)alamin</name>
        <dbReference type="ChEBI" id="CHEBI:28115"/>
    </ligand>
</feature>
<feature type="domain" description="B12-binding N-terminal" evidence="24">
    <location>
        <begin position="669"/>
        <end position="763"/>
    </location>
</feature>
<dbReference type="PROSITE" id="PS50974">
    <property type="entry name" value="ADOMET_ACTIVATION"/>
    <property type="match status" value="1"/>
</dbReference>
<feature type="binding site" evidence="18">
    <location>
        <position position="713"/>
    </location>
    <ligand>
        <name>methylcob(III)alamin</name>
        <dbReference type="ChEBI" id="CHEBI:28115"/>
    </ligand>
</feature>
<evidence type="ECO:0000256" key="18">
    <source>
        <dbReference type="PIRSR" id="PIRSR000381-2"/>
    </source>
</evidence>
<keyword evidence="7 16" id="KW-0028">Amino-acid biosynthesis</keyword>
<dbReference type="Gene3D" id="3.20.20.330">
    <property type="entry name" value="Homocysteine-binding-like domain"/>
    <property type="match status" value="1"/>
</dbReference>
<dbReference type="InterPro" id="IPR033706">
    <property type="entry name" value="Met_synthase_B12-bd"/>
</dbReference>
<dbReference type="EC" id="2.1.1.13" evidence="5 16"/>
<evidence type="ECO:0000256" key="17">
    <source>
        <dbReference type="PIRSR" id="PIRSR000381-1"/>
    </source>
</evidence>
<dbReference type="PROSITE" id="PS51332">
    <property type="entry name" value="B12_BINDING"/>
    <property type="match status" value="1"/>
</dbReference>
<evidence type="ECO:0000259" key="21">
    <source>
        <dbReference type="PROSITE" id="PS50972"/>
    </source>
</evidence>
<evidence type="ECO:0000256" key="6">
    <source>
        <dbReference type="ARBA" id="ARBA00022603"/>
    </source>
</evidence>
<dbReference type="Pfam" id="PF02965">
    <property type="entry name" value="Met_synt_B12"/>
    <property type="match status" value="1"/>
</dbReference>
<dbReference type="NCBIfam" id="NF007024">
    <property type="entry name" value="PRK09490.1"/>
    <property type="match status" value="1"/>
</dbReference>
<dbReference type="PROSITE" id="PS51337">
    <property type="entry name" value="B12_BINDING_NTER"/>
    <property type="match status" value="1"/>
</dbReference>
<dbReference type="Gene3D" id="1.10.288.10">
    <property type="entry name" value="Cobalamin-dependent Methionine Synthase, domain 2"/>
    <property type="match status" value="1"/>
</dbReference>
<comment type="similarity">
    <text evidence="4">Belongs to the vitamin-B12 dependent methionine synthase family.</text>
</comment>
<dbReference type="InterPro" id="IPR050554">
    <property type="entry name" value="Met_Synthase/Corrinoid"/>
</dbReference>
<evidence type="ECO:0000259" key="20">
    <source>
        <dbReference type="PROSITE" id="PS50970"/>
    </source>
</evidence>
<dbReference type="InterPro" id="IPR036594">
    <property type="entry name" value="Meth_synthase_dom"/>
</dbReference>
<comment type="pathway">
    <text evidence="3 16">Amino-acid biosynthesis; L-methionine biosynthesis via de novo pathway; L-methionine from L-homocysteine (MetH route): step 1/1.</text>
</comment>
<evidence type="ECO:0000256" key="7">
    <source>
        <dbReference type="ARBA" id="ARBA00022605"/>
    </source>
</evidence>
<feature type="binding site" description="axial binding residue" evidence="17">
    <location>
        <position position="788"/>
    </location>
    <ligand>
        <name>methylcob(III)alamin</name>
        <dbReference type="ChEBI" id="CHEBI:28115"/>
    </ligand>
    <ligandPart>
        <name>Co</name>
        <dbReference type="ChEBI" id="CHEBI:27638"/>
    </ligandPart>
</feature>
<dbReference type="InterPro" id="IPR003759">
    <property type="entry name" value="Cbl-bd_cap"/>
</dbReference>
<dbReference type="InterPro" id="IPR011005">
    <property type="entry name" value="Dihydropteroate_synth-like_sf"/>
</dbReference>
<dbReference type="Pfam" id="PF02310">
    <property type="entry name" value="B12-binding"/>
    <property type="match status" value="1"/>
</dbReference>
<dbReference type="SUPFAM" id="SSF47644">
    <property type="entry name" value="Methionine synthase domain"/>
    <property type="match status" value="1"/>
</dbReference>
<feature type="binding site" evidence="17 19">
    <location>
        <position position="322"/>
    </location>
    <ligand>
        <name>Zn(2+)</name>
        <dbReference type="ChEBI" id="CHEBI:29105"/>
    </ligand>
</feature>
<evidence type="ECO:0000256" key="9">
    <source>
        <dbReference type="ARBA" id="ARBA00022679"/>
    </source>
</evidence>
<dbReference type="GO" id="GO:0046653">
    <property type="term" value="P:tetrahydrofolate metabolic process"/>
    <property type="evidence" value="ECO:0007669"/>
    <property type="project" value="TreeGrafter"/>
</dbReference>
<comment type="cofactor">
    <cofactor evidence="1 16 19">
        <name>Zn(2+)</name>
        <dbReference type="ChEBI" id="CHEBI:29105"/>
    </cofactor>
</comment>
<dbReference type="GO" id="GO:0031419">
    <property type="term" value="F:cobalamin binding"/>
    <property type="evidence" value="ECO:0007669"/>
    <property type="project" value="UniProtKB-UniRule"/>
</dbReference>
<dbReference type="InterPro" id="IPR036589">
    <property type="entry name" value="HCY_dom_sf"/>
</dbReference>
<dbReference type="GO" id="GO:0008270">
    <property type="term" value="F:zinc ion binding"/>
    <property type="evidence" value="ECO:0007669"/>
    <property type="project" value="UniProtKB-UniRule"/>
</dbReference>
<evidence type="ECO:0000256" key="19">
    <source>
        <dbReference type="PROSITE-ProRule" id="PRU00333"/>
    </source>
</evidence>
<evidence type="ECO:0000256" key="2">
    <source>
        <dbReference type="ARBA" id="ARBA00001956"/>
    </source>
</evidence>
<evidence type="ECO:0000256" key="13">
    <source>
        <dbReference type="ARBA" id="ARBA00022833"/>
    </source>
</evidence>
<evidence type="ECO:0000256" key="14">
    <source>
        <dbReference type="ARBA" id="ARBA00023167"/>
    </source>
</evidence>